<evidence type="ECO:0000256" key="4">
    <source>
        <dbReference type="ARBA" id="ARBA00023098"/>
    </source>
</evidence>
<evidence type="ECO:0000259" key="7">
    <source>
        <dbReference type="Pfam" id="PF00501"/>
    </source>
</evidence>
<organism evidence="8 9">
    <name type="scientific">Saccharopolyspora erythraea</name>
    <name type="common">Streptomyces erythraeus</name>
    <dbReference type="NCBI Taxonomy" id="1836"/>
    <lineage>
        <taxon>Bacteria</taxon>
        <taxon>Bacillati</taxon>
        <taxon>Actinomycetota</taxon>
        <taxon>Actinomycetes</taxon>
        <taxon>Pseudonocardiales</taxon>
        <taxon>Pseudonocardiaceae</taxon>
        <taxon>Saccharopolyspora</taxon>
    </lineage>
</organism>
<dbReference type="InterPro" id="IPR000873">
    <property type="entry name" value="AMP-dep_synth/lig_dom"/>
</dbReference>
<dbReference type="EMBL" id="BAAAGS010000018">
    <property type="protein sequence ID" value="GAA0529557.1"/>
    <property type="molecule type" value="Genomic_DNA"/>
</dbReference>
<keyword evidence="3" id="KW-0276">Fatty acid metabolism</keyword>
<dbReference type="RefSeq" id="WP_009945994.1">
    <property type="nucleotide sequence ID" value="NZ_BAAAGS010000018.1"/>
</dbReference>
<evidence type="ECO:0000256" key="6">
    <source>
        <dbReference type="SAM" id="MobiDB-lite"/>
    </source>
</evidence>
<comment type="similarity">
    <text evidence="1">Belongs to the ATP-dependent AMP-binding enzyme family.</text>
</comment>
<dbReference type="Pfam" id="PF00501">
    <property type="entry name" value="AMP-binding"/>
    <property type="match status" value="1"/>
</dbReference>
<reference evidence="8 9" key="1">
    <citation type="journal article" date="2019" name="Int. J. Syst. Evol. Microbiol.">
        <title>The Global Catalogue of Microorganisms (GCM) 10K type strain sequencing project: providing services to taxonomists for standard genome sequencing and annotation.</title>
        <authorList>
            <consortium name="The Broad Institute Genomics Platform"/>
            <consortium name="The Broad Institute Genome Sequencing Center for Infectious Disease"/>
            <person name="Wu L."/>
            <person name="Ma J."/>
        </authorList>
    </citation>
    <scope>NUCLEOTIDE SEQUENCE [LARGE SCALE GENOMIC DNA]</scope>
    <source>
        <strain evidence="8 9">JCM 10303</strain>
    </source>
</reference>
<evidence type="ECO:0000256" key="2">
    <source>
        <dbReference type="ARBA" id="ARBA00022598"/>
    </source>
</evidence>
<comment type="caution">
    <text evidence="8">The sequence shown here is derived from an EMBL/GenBank/DDBJ whole genome shotgun (WGS) entry which is preliminary data.</text>
</comment>
<feature type="domain" description="AMP-dependent synthetase/ligase" evidence="7">
    <location>
        <begin position="20"/>
        <end position="398"/>
    </location>
</feature>
<dbReference type="Proteomes" id="UP001500729">
    <property type="component" value="Unassembled WGS sequence"/>
</dbReference>
<evidence type="ECO:0000313" key="9">
    <source>
        <dbReference type="Proteomes" id="UP001500729"/>
    </source>
</evidence>
<keyword evidence="2" id="KW-0436">Ligase</keyword>
<dbReference type="SUPFAM" id="SSF56801">
    <property type="entry name" value="Acetyl-CoA synthetase-like"/>
    <property type="match status" value="1"/>
</dbReference>
<evidence type="ECO:0000256" key="5">
    <source>
        <dbReference type="ARBA" id="ARBA00032875"/>
    </source>
</evidence>
<dbReference type="InterPro" id="IPR042099">
    <property type="entry name" value="ANL_N_sf"/>
</dbReference>
<keyword evidence="9" id="KW-1185">Reference proteome</keyword>
<dbReference type="PANTHER" id="PTHR43272">
    <property type="entry name" value="LONG-CHAIN-FATTY-ACID--COA LIGASE"/>
    <property type="match status" value="1"/>
</dbReference>
<protein>
    <recommendedName>
        <fullName evidence="5">Acyl-CoA synthetase</fullName>
    </recommendedName>
</protein>
<evidence type="ECO:0000256" key="3">
    <source>
        <dbReference type="ARBA" id="ARBA00022832"/>
    </source>
</evidence>
<evidence type="ECO:0000313" key="8">
    <source>
        <dbReference type="EMBL" id="GAA0529557.1"/>
    </source>
</evidence>
<proteinExistence type="inferred from homology"/>
<accession>A0ABN1D073</accession>
<sequence>MGLSQSWAATALETTIPSLFSRNADEHPEHPALTDHRGGGTRTWTWGQAGTEVETIAAGLCALGLQRGQTMLTMMSNRAEHWLADVAATHLGAVPATVRGNHAGDHVLYLARHSRARVVVVEGADQVGRWSSALREPTAIEHVVVLDRAAVPSGDPRFLTWEALLSHGRRLLAEDRAIVARHRESLTPDRPATILYTTERAREHECVVLTHRNVGYAAAALEHITGIPRHANTICYRPLTDAADRMLGMYSAIHGASHVHLCADAAHAATALPELRPAAFFGAPRVWAELAADAESVAPHRPATAQARQRLRARLGLGDVVWASSGPAPLEPGVLDLFASLGVDIRQSWGTAETSGFATANHAGASRPGTAGRGMPGVEVRIADDGEILVRGPVVCPGHLQPDGVIKPATDAEGWLRTGDAGSLDDDGFLVVTHRANPG</sequence>
<evidence type="ECO:0000256" key="1">
    <source>
        <dbReference type="ARBA" id="ARBA00006432"/>
    </source>
</evidence>
<dbReference type="Gene3D" id="3.40.50.12780">
    <property type="entry name" value="N-terminal domain of ligase-like"/>
    <property type="match status" value="1"/>
</dbReference>
<keyword evidence="4" id="KW-0443">Lipid metabolism</keyword>
<feature type="compositionally biased region" description="Basic and acidic residues" evidence="6">
    <location>
        <begin position="23"/>
        <end position="38"/>
    </location>
</feature>
<name>A0ABN1D073_SACER</name>
<feature type="region of interest" description="Disordered" evidence="6">
    <location>
        <begin position="19"/>
        <end position="41"/>
    </location>
</feature>
<dbReference type="PANTHER" id="PTHR43272:SF32">
    <property type="entry name" value="AMP-DEPENDENT SYNTHETASE_LIGASE DOMAIN-CONTAINING PROTEIN"/>
    <property type="match status" value="1"/>
</dbReference>
<gene>
    <name evidence="8" type="ORF">GCM10009533_31020</name>
</gene>